<dbReference type="STRING" id="1560234.SP90_05740"/>
<evidence type="ECO:0000259" key="1">
    <source>
        <dbReference type="Pfam" id="PF00425"/>
    </source>
</evidence>
<evidence type="ECO:0000313" key="3">
    <source>
        <dbReference type="EMBL" id="OBQ54545.1"/>
    </source>
</evidence>
<feature type="domain" description="Chorismate-utilising enzyme C-terminal" evidence="1">
    <location>
        <begin position="195"/>
        <end position="451"/>
    </location>
</feature>
<organism evidence="3 4">
    <name type="scientific">Halodesulfovibrio spirochaetisodalis</name>
    <dbReference type="NCBI Taxonomy" id="1560234"/>
    <lineage>
        <taxon>Bacteria</taxon>
        <taxon>Pseudomonadati</taxon>
        <taxon>Thermodesulfobacteriota</taxon>
        <taxon>Desulfovibrionia</taxon>
        <taxon>Desulfovibrionales</taxon>
        <taxon>Desulfovibrionaceae</taxon>
        <taxon>Halodesulfovibrio</taxon>
    </lineage>
</organism>
<name>A0A1B7XGD0_9BACT</name>
<dbReference type="Pfam" id="PF00425">
    <property type="entry name" value="Chorismate_bind"/>
    <property type="match status" value="1"/>
</dbReference>
<dbReference type="Gene3D" id="3.60.120.10">
    <property type="entry name" value="Anthranilate synthase"/>
    <property type="match status" value="1"/>
</dbReference>
<dbReference type="InterPro" id="IPR019999">
    <property type="entry name" value="Anth_synth_I-like"/>
</dbReference>
<keyword evidence="4" id="KW-1185">Reference proteome</keyword>
<dbReference type="PANTHER" id="PTHR11236:SF9">
    <property type="entry name" value="ANTHRANILATE SYNTHASE COMPONENT 1"/>
    <property type="match status" value="1"/>
</dbReference>
<evidence type="ECO:0000259" key="2">
    <source>
        <dbReference type="Pfam" id="PF04715"/>
    </source>
</evidence>
<dbReference type="AlphaFoldDB" id="A0A1B7XGD0"/>
<dbReference type="PATRIC" id="fig|1560234.3.peg.3120"/>
<accession>A0A1B7XGD0</accession>
<dbReference type="InterPro" id="IPR006805">
    <property type="entry name" value="Anth_synth_I_N"/>
</dbReference>
<dbReference type="InterPro" id="IPR005801">
    <property type="entry name" value="ADC_synthase"/>
</dbReference>
<dbReference type="GO" id="GO:0000162">
    <property type="term" value="P:L-tryptophan biosynthetic process"/>
    <property type="evidence" value="ECO:0007669"/>
    <property type="project" value="TreeGrafter"/>
</dbReference>
<sequence length="471" mass="52486">MNIKLQQTGQWLAADIQTPISLFLGLVGTSQGFLLESAEVDGRRGRYSVIGFNLLLRLGCKNGKLEVASRDSRLNPLKEYEGMDFIEGARKVMEAIHIEPQGDMKELPAIARGLFGYFGYTTIGMFEKKLEEVLPPENSDACLMLPGTIVLFDHLYNKLCMLNLADNLPIKMDRTAVERKPEAPTIGEITTIPDKTSYIRNVQKVKEQLRQGEAIQVVLSTRFQASFEGDPFILYRRLRQINPSPYMFFMRLSHITLIGSSPETMVRCQDNIVEVCPIAGTRKRGKTDTEDAQLAEDLLADPKERAEHVMLVDLGRNDVGRLAKAGTVSVDKFMQVERFSHVMHMTSYVKAELEKGYDALDVLGATFPAGTVSGAPKIRAIEIIEETEAISRGAYAGTIGWLGLDKDSVNLDTGILIRTMWVKDNTVQWQCGAGIVHDSVPEKEWEECHNKARVLKVTLNSTGQADVFSGR</sequence>
<dbReference type="PRINTS" id="PR00095">
    <property type="entry name" value="ANTSNTHASEI"/>
</dbReference>
<protein>
    <submittedName>
        <fullName evidence="3">Anthranilate synthase</fullName>
    </submittedName>
</protein>
<feature type="domain" description="Anthranilate synthase component I N-terminal" evidence="2">
    <location>
        <begin position="15"/>
        <end position="160"/>
    </location>
</feature>
<dbReference type="InterPro" id="IPR015890">
    <property type="entry name" value="Chorismate_C"/>
</dbReference>
<reference evidence="3 4" key="1">
    <citation type="submission" date="2015-01" db="EMBL/GenBank/DDBJ databases">
        <title>Desulfovibrio sp. JC271 draft genome sequence.</title>
        <authorList>
            <person name="Shivani Y."/>
            <person name="Subhash Y."/>
            <person name="Sasikala C."/>
            <person name="Ramana C.V."/>
        </authorList>
    </citation>
    <scope>NUCLEOTIDE SEQUENCE [LARGE SCALE GENOMIC DNA]</scope>
    <source>
        <strain evidence="3 4">JC271</strain>
    </source>
</reference>
<dbReference type="RefSeq" id="WP_066853481.1">
    <property type="nucleotide sequence ID" value="NZ_JXMS01000007.1"/>
</dbReference>
<dbReference type="EMBL" id="JXMS01000007">
    <property type="protein sequence ID" value="OBQ54545.1"/>
    <property type="molecule type" value="Genomic_DNA"/>
</dbReference>
<comment type="caution">
    <text evidence="3">The sequence shown here is derived from an EMBL/GenBank/DDBJ whole genome shotgun (WGS) entry which is preliminary data.</text>
</comment>
<dbReference type="SUPFAM" id="SSF56322">
    <property type="entry name" value="ADC synthase"/>
    <property type="match status" value="1"/>
</dbReference>
<dbReference type="Proteomes" id="UP000091979">
    <property type="component" value="Unassembled WGS sequence"/>
</dbReference>
<dbReference type="Pfam" id="PF04715">
    <property type="entry name" value="Anth_synt_I_N"/>
    <property type="match status" value="1"/>
</dbReference>
<proteinExistence type="predicted"/>
<gene>
    <name evidence="3" type="ORF">SP90_05740</name>
</gene>
<dbReference type="PANTHER" id="PTHR11236">
    <property type="entry name" value="AMINOBENZOATE/ANTHRANILATE SYNTHASE"/>
    <property type="match status" value="1"/>
</dbReference>
<evidence type="ECO:0000313" key="4">
    <source>
        <dbReference type="Proteomes" id="UP000091979"/>
    </source>
</evidence>